<dbReference type="Proteomes" id="UP000031668">
    <property type="component" value="Unassembled WGS sequence"/>
</dbReference>
<gene>
    <name evidence="2" type="ORF">RF11_04223</name>
</gene>
<reference evidence="2 3" key="1">
    <citation type="journal article" date="2014" name="Genome Biol. Evol.">
        <title>The genome of the myxosporean Thelohanellus kitauei shows adaptations to nutrient acquisition within its fish host.</title>
        <authorList>
            <person name="Yang Y."/>
            <person name="Xiong J."/>
            <person name="Zhou Z."/>
            <person name="Huo F."/>
            <person name="Miao W."/>
            <person name="Ran C."/>
            <person name="Liu Y."/>
            <person name="Zhang J."/>
            <person name="Feng J."/>
            <person name="Wang M."/>
            <person name="Wang M."/>
            <person name="Wang L."/>
            <person name="Yao B."/>
        </authorList>
    </citation>
    <scope>NUCLEOTIDE SEQUENCE [LARGE SCALE GENOMIC DNA]</scope>
    <source>
        <strain evidence="2">Wuqing</strain>
    </source>
</reference>
<feature type="compositionally biased region" description="Basic and acidic residues" evidence="1">
    <location>
        <begin position="7"/>
        <end position="23"/>
    </location>
</feature>
<proteinExistence type="predicted"/>
<name>A0A0C2JIH3_THEKT</name>
<keyword evidence="3" id="KW-1185">Reference proteome</keyword>
<sequence length="105" mass="12275">MVPSKINRPEKMVSNKEQQKNVTDKPNVSEDCLDYDMVWPRKHSWKFSKVYDIINRHHVEVIHAVHQNINFMPNSKILFDPWLAPATPQIKATSNHEVESLLNCP</sequence>
<accession>A0A0C2JIH3</accession>
<dbReference type="AlphaFoldDB" id="A0A0C2JIH3"/>
<evidence type="ECO:0000313" key="3">
    <source>
        <dbReference type="Proteomes" id="UP000031668"/>
    </source>
</evidence>
<organism evidence="2 3">
    <name type="scientific">Thelohanellus kitauei</name>
    <name type="common">Myxosporean</name>
    <dbReference type="NCBI Taxonomy" id="669202"/>
    <lineage>
        <taxon>Eukaryota</taxon>
        <taxon>Metazoa</taxon>
        <taxon>Cnidaria</taxon>
        <taxon>Myxozoa</taxon>
        <taxon>Myxosporea</taxon>
        <taxon>Bivalvulida</taxon>
        <taxon>Platysporina</taxon>
        <taxon>Myxobolidae</taxon>
        <taxon>Thelohanellus</taxon>
    </lineage>
</organism>
<evidence type="ECO:0000256" key="1">
    <source>
        <dbReference type="SAM" id="MobiDB-lite"/>
    </source>
</evidence>
<dbReference type="EMBL" id="JWZT01002592">
    <property type="protein sequence ID" value="KII69108.1"/>
    <property type="molecule type" value="Genomic_DNA"/>
</dbReference>
<comment type="caution">
    <text evidence="2">The sequence shown here is derived from an EMBL/GenBank/DDBJ whole genome shotgun (WGS) entry which is preliminary data.</text>
</comment>
<feature type="region of interest" description="Disordered" evidence="1">
    <location>
        <begin position="1"/>
        <end position="26"/>
    </location>
</feature>
<evidence type="ECO:0000313" key="2">
    <source>
        <dbReference type="EMBL" id="KII69108.1"/>
    </source>
</evidence>
<protein>
    <submittedName>
        <fullName evidence="2">Uncharacterized protein</fullName>
    </submittedName>
</protein>